<accession>A0A975FMQ1</accession>
<dbReference type="InterPro" id="IPR003718">
    <property type="entry name" value="OsmC/Ohr_fam"/>
</dbReference>
<reference evidence="1" key="1">
    <citation type="submission" date="2021-03" db="EMBL/GenBank/DDBJ databases">
        <title>Agromyces archimandritus sp. nov., isolated from the cockroach Archimandrita tessellata.</title>
        <authorList>
            <person name="Guzman J."/>
            <person name="Ortuzar M."/>
            <person name="Poehlein A."/>
            <person name="Daniel R."/>
            <person name="Trujillo M."/>
            <person name="Vilcinskas A."/>
        </authorList>
    </citation>
    <scope>NUCLEOTIDE SEQUENCE</scope>
    <source>
        <strain evidence="1">G127AT</strain>
    </source>
</reference>
<dbReference type="RefSeq" id="WP_210897818.1">
    <property type="nucleotide sequence ID" value="NZ_CP071696.1"/>
</dbReference>
<organism evidence="1 2">
    <name type="scientific">Agromyces archimandritae</name>
    <dbReference type="NCBI Taxonomy" id="2781962"/>
    <lineage>
        <taxon>Bacteria</taxon>
        <taxon>Bacillati</taxon>
        <taxon>Actinomycetota</taxon>
        <taxon>Actinomycetes</taxon>
        <taxon>Micrococcales</taxon>
        <taxon>Microbacteriaceae</taxon>
        <taxon>Agromyces</taxon>
    </lineage>
</organism>
<dbReference type="Gene3D" id="3.30.300.20">
    <property type="match status" value="1"/>
</dbReference>
<dbReference type="InterPro" id="IPR036102">
    <property type="entry name" value="OsmC/Ohrsf"/>
</dbReference>
<dbReference type="InterPro" id="IPR015946">
    <property type="entry name" value="KH_dom-like_a/b"/>
</dbReference>
<dbReference type="AlphaFoldDB" id="A0A975FMQ1"/>
<keyword evidence="2" id="KW-1185">Reference proteome</keyword>
<dbReference type="InterPro" id="IPR052707">
    <property type="entry name" value="OsmC_Ohr_Peroxiredoxin"/>
</dbReference>
<protein>
    <submittedName>
        <fullName evidence="1">OsmC family protein</fullName>
    </submittedName>
</protein>
<proteinExistence type="predicted"/>
<name>A0A975FMQ1_9MICO</name>
<dbReference type="KEGG" id="aarc:G127AT_13795"/>
<dbReference type="SUPFAM" id="SSF82784">
    <property type="entry name" value="OsmC-like"/>
    <property type="match status" value="1"/>
</dbReference>
<dbReference type="PANTHER" id="PTHR42830:SF2">
    <property type="entry name" value="OSMC_OHR FAMILY PROTEIN"/>
    <property type="match status" value="1"/>
</dbReference>
<dbReference type="PANTHER" id="PTHR42830">
    <property type="entry name" value="OSMOTICALLY INDUCIBLE FAMILY PROTEIN"/>
    <property type="match status" value="1"/>
</dbReference>
<evidence type="ECO:0000313" key="2">
    <source>
        <dbReference type="Proteomes" id="UP000671914"/>
    </source>
</evidence>
<evidence type="ECO:0000313" key="1">
    <source>
        <dbReference type="EMBL" id="QTX04333.1"/>
    </source>
</evidence>
<dbReference type="Proteomes" id="UP000671914">
    <property type="component" value="Chromosome"/>
</dbReference>
<dbReference type="EMBL" id="CP071696">
    <property type="protein sequence ID" value="QTX04333.1"/>
    <property type="molecule type" value="Genomic_DNA"/>
</dbReference>
<gene>
    <name evidence="1" type="ORF">G127AT_13795</name>
</gene>
<dbReference type="Pfam" id="PF02566">
    <property type="entry name" value="OsmC"/>
    <property type="match status" value="1"/>
</dbReference>
<sequence>MTNEHHYSALLHWQGSTADGYRGYPRGHTVATPPAAEPLRLSADPAFRGDAARQNPEQLIVAAASSCLLLMFLGDAARTGIDVREYRDDAVGTLRGGRIAEIHLRPCIGVAGVDAAHGAAEVERMLRASHEQCYIARSLTSDIVLVPEIEVLA</sequence>